<protein>
    <submittedName>
        <fullName evidence="1">Uncharacterized protein</fullName>
    </submittedName>
</protein>
<proteinExistence type="predicted"/>
<dbReference type="AlphaFoldDB" id="A0AAQ3UNX3"/>
<sequence>MSSVQGISGWSRSRRGEHRGAVLLRSVRLGLGDQAKAEVAYQTSVSINGPVFKGILHDVGPHSLGGVGRGGGPIEYNLGHVGNGSAPSTTAAGLGNLIVSSTHRLHTREGERCP</sequence>
<dbReference type="EMBL" id="CP144753">
    <property type="protein sequence ID" value="WVZ95551.1"/>
    <property type="molecule type" value="Genomic_DNA"/>
</dbReference>
<evidence type="ECO:0000313" key="1">
    <source>
        <dbReference type="EMBL" id="WVZ95551.1"/>
    </source>
</evidence>
<dbReference type="Pfam" id="PF05142">
    <property type="entry name" value="DUF702"/>
    <property type="match status" value="1"/>
</dbReference>
<organism evidence="1 2">
    <name type="scientific">Paspalum notatum var. saurae</name>
    <dbReference type="NCBI Taxonomy" id="547442"/>
    <lineage>
        <taxon>Eukaryota</taxon>
        <taxon>Viridiplantae</taxon>
        <taxon>Streptophyta</taxon>
        <taxon>Embryophyta</taxon>
        <taxon>Tracheophyta</taxon>
        <taxon>Spermatophyta</taxon>
        <taxon>Magnoliopsida</taxon>
        <taxon>Liliopsida</taxon>
        <taxon>Poales</taxon>
        <taxon>Poaceae</taxon>
        <taxon>PACMAD clade</taxon>
        <taxon>Panicoideae</taxon>
        <taxon>Andropogonodae</taxon>
        <taxon>Paspaleae</taxon>
        <taxon>Paspalinae</taxon>
        <taxon>Paspalum</taxon>
    </lineage>
</organism>
<dbReference type="Proteomes" id="UP001341281">
    <property type="component" value="Chromosome 09"/>
</dbReference>
<accession>A0AAQ3UNX3</accession>
<dbReference type="InterPro" id="IPR006511">
    <property type="entry name" value="SHI_C"/>
</dbReference>
<reference evidence="1 2" key="1">
    <citation type="submission" date="2024-02" db="EMBL/GenBank/DDBJ databases">
        <title>High-quality chromosome-scale genome assembly of Pensacola bahiagrass (Paspalum notatum Flugge var. saurae).</title>
        <authorList>
            <person name="Vega J.M."/>
            <person name="Podio M."/>
            <person name="Orjuela J."/>
            <person name="Siena L.A."/>
            <person name="Pessino S.C."/>
            <person name="Combes M.C."/>
            <person name="Mariac C."/>
            <person name="Albertini E."/>
            <person name="Pupilli F."/>
            <person name="Ortiz J.P.A."/>
            <person name="Leblanc O."/>
        </authorList>
    </citation>
    <scope>NUCLEOTIDE SEQUENCE [LARGE SCALE GENOMIC DNA]</scope>
    <source>
        <strain evidence="1">R1</strain>
        <tissue evidence="1">Leaf</tissue>
    </source>
</reference>
<gene>
    <name evidence="1" type="ORF">U9M48_041299</name>
</gene>
<name>A0AAQ3UNX3_PASNO</name>
<keyword evidence="2" id="KW-1185">Reference proteome</keyword>
<evidence type="ECO:0000313" key="2">
    <source>
        <dbReference type="Proteomes" id="UP001341281"/>
    </source>
</evidence>
<dbReference type="NCBIfam" id="TIGR01624">
    <property type="entry name" value="LRP1_Cterm"/>
    <property type="match status" value="1"/>
</dbReference>